<dbReference type="PANTHER" id="PTHR36926:SF1">
    <property type="entry name" value="COLICIN V PRODUCTION PROTEIN"/>
    <property type="match status" value="1"/>
</dbReference>
<feature type="compositionally biased region" description="Polar residues" evidence="5">
    <location>
        <begin position="252"/>
        <end position="268"/>
    </location>
</feature>
<evidence type="ECO:0000313" key="8">
    <source>
        <dbReference type="Proteomes" id="UP000595362"/>
    </source>
</evidence>
<feature type="transmembrane region" description="Helical" evidence="6">
    <location>
        <begin position="120"/>
        <end position="143"/>
    </location>
</feature>
<evidence type="ECO:0000256" key="6">
    <source>
        <dbReference type="SAM" id="Phobius"/>
    </source>
</evidence>
<dbReference type="Pfam" id="PF02674">
    <property type="entry name" value="Colicin_V"/>
    <property type="match status" value="1"/>
</dbReference>
<dbReference type="InterPro" id="IPR003825">
    <property type="entry name" value="Colicin-V_CvpA"/>
</dbReference>
<proteinExistence type="predicted"/>
<protein>
    <submittedName>
        <fullName evidence="7">CvpA family protein</fullName>
    </submittedName>
</protein>
<feature type="region of interest" description="Disordered" evidence="5">
    <location>
        <begin position="212"/>
        <end position="268"/>
    </location>
</feature>
<evidence type="ECO:0000256" key="5">
    <source>
        <dbReference type="SAM" id="MobiDB-lite"/>
    </source>
</evidence>
<evidence type="ECO:0000256" key="3">
    <source>
        <dbReference type="ARBA" id="ARBA00022989"/>
    </source>
</evidence>
<name>A0A7T5UH70_9BACT</name>
<gene>
    <name evidence="7" type="ORF">HYS17_02495</name>
</gene>
<feature type="transmembrane region" description="Helical" evidence="6">
    <location>
        <begin position="31"/>
        <end position="51"/>
    </location>
</feature>
<dbReference type="GO" id="GO:0016020">
    <property type="term" value="C:membrane"/>
    <property type="evidence" value="ECO:0007669"/>
    <property type="project" value="UniProtKB-SubCell"/>
</dbReference>
<feature type="transmembrane region" description="Helical" evidence="6">
    <location>
        <begin position="6"/>
        <end position="24"/>
    </location>
</feature>
<comment type="subcellular location">
    <subcellularLocation>
        <location evidence="1">Membrane</location>
        <topology evidence="1">Multi-pass membrane protein</topology>
    </subcellularLocation>
</comment>
<keyword evidence="2 6" id="KW-0812">Transmembrane</keyword>
<dbReference type="EMBL" id="CP066681">
    <property type="protein sequence ID" value="QQG36661.1"/>
    <property type="molecule type" value="Genomic_DNA"/>
</dbReference>
<organism evidence="7 8">
    <name type="scientific">Micavibrio aeruginosavorus</name>
    <dbReference type="NCBI Taxonomy" id="349221"/>
    <lineage>
        <taxon>Bacteria</taxon>
        <taxon>Pseudomonadati</taxon>
        <taxon>Bdellovibrionota</taxon>
        <taxon>Bdellovibrionia</taxon>
        <taxon>Bdellovibrionales</taxon>
        <taxon>Pseudobdellovibrionaceae</taxon>
        <taxon>Micavibrio</taxon>
    </lineage>
</organism>
<keyword evidence="3 6" id="KW-1133">Transmembrane helix</keyword>
<sequence length="268" mass="29075">MLVIMIVDAVVLGVLLVSAVFAFLRGFIREVLTILGVVGGLAASVAFGAQLRPLMNQWLGVDKNAADPQMLAGVVPYTVVAEVLAYGAIFLIVVIVLSLVSHLLAGWARTLGLGAIDRTLGVVFGIARGILVLAVIYLLPYLLFKDDARQQWPWLKESRTIVYIEATSKWLADFLPESMRNTDPASLAESATSVTKATRDKLKDLELLKDENVGDKDVSTPEEEGYDPALRQDMQELMLEQSGDIPPPMPESSPQTDGTAQPAIKTNE</sequence>
<reference evidence="7 8" key="1">
    <citation type="submission" date="2020-07" db="EMBL/GenBank/DDBJ databases">
        <title>Huge and variable diversity of episymbiotic CPR bacteria and DPANN archaea in groundwater ecosystems.</title>
        <authorList>
            <person name="He C.Y."/>
            <person name="Keren R."/>
            <person name="Whittaker M."/>
            <person name="Farag I.F."/>
            <person name="Doudna J."/>
            <person name="Cate J.H.D."/>
            <person name="Banfield J.F."/>
        </authorList>
    </citation>
    <scope>NUCLEOTIDE SEQUENCE [LARGE SCALE GENOMIC DNA]</scope>
    <source>
        <strain evidence="7">NC_groundwater_70_Ag_B-0.1um_54_66</strain>
    </source>
</reference>
<dbReference type="Proteomes" id="UP000595362">
    <property type="component" value="Chromosome"/>
</dbReference>
<dbReference type="AlphaFoldDB" id="A0A7T5UH70"/>
<feature type="transmembrane region" description="Helical" evidence="6">
    <location>
        <begin position="83"/>
        <end position="108"/>
    </location>
</feature>
<evidence type="ECO:0000256" key="4">
    <source>
        <dbReference type="ARBA" id="ARBA00023136"/>
    </source>
</evidence>
<dbReference type="PANTHER" id="PTHR36926">
    <property type="entry name" value="COLICIN V PRODUCTION PROTEIN"/>
    <property type="match status" value="1"/>
</dbReference>
<dbReference type="GO" id="GO:0009403">
    <property type="term" value="P:toxin biosynthetic process"/>
    <property type="evidence" value="ECO:0007669"/>
    <property type="project" value="InterPro"/>
</dbReference>
<evidence type="ECO:0000313" key="7">
    <source>
        <dbReference type="EMBL" id="QQG36661.1"/>
    </source>
</evidence>
<evidence type="ECO:0000256" key="1">
    <source>
        <dbReference type="ARBA" id="ARBA00004141"/>
    </source>
</evidence>
<accession>A0A7T5UH70</accession>
<keyword evidence="4 6" id="KW-0472">Membrane</keyword>
<dbReference type="InterPro" id="IPR052719">
    <property type="entry name" value="CvpA-like"/>
</dbReference>
<evidence type="ECO:0000256" key="2">
    <source>
        <dbReference type="ARBA" id="ARBA00022692"/>
    </source>
</evidence>